<evidence type="ECO:0000256" key="2">
    <source>
        <dbReference type="ARBA" id="ARBA00023125"/>
    </source>
</evidence>
<dbReference type="SUPFAM" id="SSF46785">
    <property type="entry name" value="Winged helix' DNA-binding domain"/>
    <property type="match status" value="1"/>
</dbReference>
<dbReference type="PANTHER" id="PTHR43537">
    <property type="entry name" value="TRANSCRIPTIONAL REGULATOR, GNTR FAMILY"/>
    <property type="match status" value="1"/>
</dbReference>
<gene>
    <name evidence="5" type="ORF">SAMN04488056_102601</name>
</gene>
<dbReference type="PROSITE" id="PS50949">
    <property type="entry name" value="HTH_GNTR"/>
    <property type="match status" value="1"/>
</dbReference>
<dbReference type="EMBL" id="FOVR01000002">
    <property type="protein sequence ID" value="SFN98454.1"/>
    <property type="molecule type" value="Genomic_DNA"/>
</dbReference>
<sequence length="247" mass="27566">MAKIPVMPARKQKLSDTIYAHILSQITAGEYSSGDKLPSEAELSSTFHVSRPIVREALSRLGTDGLIYSKRGIGSFVATKPSKRLTDFANAFDLSRFIRSFEPRIVLEVEAVRLAATRRTRAEVEEIAESVEALDKAIAKGELGQKEDMAFHDAIARAAHNDFFVDLLTDLRAPVMETMNIGLELAREAAPTRRLRIIEEHSRIRDAIDTKDGDTAAGYMKYHLLQARAAMLDAHHLESRLSSFEEE</sequence>
<accession>A0A1I5DGQ9</accession>
<proteinExistence type="predicted"/>
<evidence type="ECO:0000259" key="4">
    <source>
        <dbReference type="PROSITE" id="PS50949"/>
    </source>
</evidence>
<dbReference type="InterPro" id="IPR008920">
    <property type="entry name" value="TF_FadR/GntR_C"/>
</dbReference>
<keyword evidence="2 5" id="KW-0238">DNA-binding</keyword>
<evidence type="ECO:0000256" key="3">
    <source>
        <dbReference type="ARBA" id="ARBA00023163"/>
    </source>
</evidence>
<reference evidence="5 6" key="1">
    <citation type="submission" date="2016-10" db="EMBL/GenBank/DDBJ databases">
        <authorList>
            <person name="de Groot N.N."/>
        </authorList>
    </citation>
    <scope>NUCLEOTIDE SEQUENCE [LARGE SCALE GENOMIC DNA]</scope>
    <source>
        <strain evidence="5 6">CGMCC 1.9157</strain>
    </source>
</reference>
<dbReference type="GO" id="GO:0003700">
    <property type="term" value="F:DNA-binding transcription factor activity"/>
    <property type="evidence" value="ECO:0007669"/>
    <property type="project" value="InterPro"/>
</dbReference>
<dbReference type="PRINTS" id="PR00035">
    <property type="entry name" value="HTHGNTR"/>
</dbReference>
<dbReference type="Pfam" id="PF00392">
    <property type="entry name" value="GntR"/>
    <property type="match status" value="1"/>
</dbReference>
<dbReference type="OrthoDB" id="9809707at2"/>
<dbReference type="InterPro" id="IPR036388">
    <property type="entry name" value="WH-like_DNA-bd_sf"/>
</dbReference>
<dbReference type="SMART" id="SM00895">
    <property type="entry name" value="FCD"/>
    <property type="match status" value="1"/>
</dbReference>
<evidence type="ECO:0000313" key="5">
    <source>
        <dbReference type="EMBL" id="SFN98454.1"/>
    </source>
</evidence>
<dbReference type="SMART" id="SM00345">
    <property type="entry name" value="HTH_GNTR"/>
    <property type="match status" value="1"/>
</dbReference>
<dbReference type="RefSeq" id="WP_090070227.1">
    <property type="nucleotide sequence ID" value="NZ_FOVR01000002.1"/>
</dbReference>
<dbReference type="Gene3D" id="1.20.120.530">
    <property type="entry name" value="GntR ligand-binding domain-like"/>
    <property type="match status" value="1"/>
</dbReference>
<dbReference type="SUPFAM" id="SSF48008">
    <property type="entry name" value="GntR ligand-binding domain-like"/>
    <property type="match status" value="1"/>
</dbReference>
<keyword evidence="3" id="KW-0804">Transcription</keyword>
<organism evidence="5 6">
    <name type="scientific">Cohaesibacter marisflavi</name>
    <dbReference type="NCBI Taxonomy" id="655353"/>
    <lineage>
        <taxon>Bacteria</taxon>
        <taxon>Pseudomonadati</taxon>
        <taxon>Pseudomonadota</taxon>
        <taxon>Alphaproteobacteria</taxon>
        <taxon>Hyphomicrobiales</taxon>
        <taxon>Cohaesibacteraceae</taxon>
    </lineage>
</organism>
<dbReference type="PANTHER" id="PTHR43537:SF5">
    <property type="entry name" value="UXU OPERON TRANSCRIPTIONAL REGULATOR"/>
    <property type="match status" value="1"/>
</dbReference>
<dbReference type="InterPro" id="IPR011711">
    <property type="entry name" value="GntR_C"/>
</dbReference>
<protein>
    <submittedName>
        <fullName evidence="5">DNA-binding transcriptional regulator, FadR family</fullName>
    </submittedName>
</protein>
<name>A0A1I5DGQ9_9HYPH</name>
<keyword evidence="6" id="KW-1185">Reference proteome</keyword>
<dbReference type="STRING" id="655353.SAMN04488056_102601"/>
<dbReference type="CDD" id="cd07377">
    <property type="entry name" value="WHTH_GntR"/>
    <property type="match status" value="1"/>
</dbReference>
<keyword evidence="1" id="KW-0805">Transcription regulation</keyword>
<dbReference type="GO" id="GO:0003677">
    <property type="term" value="F:DNA binding"/>
    <property type="evidence" value="ECO:0007669"/>
    <property type="project" value="UniProtKB-KW"/>
</dbReference>
<evidence type="ECO:0000256" key="1">
    <source>
        <dbReference type="ARBA" id="ARBA00023015"/>
    </source>
</evidence>
<feature type="domain" description="HTH gntR-type" evidence="4">
    <location>
        <begin position="12"/>
        <end position="80"/>
    </location>
</feature>
<dbReference type="InterPro" id="IPR000524">
    <property type="entry name" value="Tscrpt_reg_HTH_GntR"/>
</dbReference>
<dbReference type="Gene3D" id="1.10.10.10">
    <property type="entry name" value="Winged helix-like DNA-binding domain superfamily/Winged helix DNA-binding domain"/>
    <property type="match status" value="1"/>
</dbReference>
<dbReference type="AlphaFoldDB" id="A0A1I5DGQ9"/>
<evidence type="ECO:0000313" key="6">
    <source>
        <dbReference type="Proteomes" id="UP000199236"/>
    </source>
</evidence>
<dbReference type="Proteomes" id="UP000199236">
    <property type="component" value="Unassembled WGS sequence"/>
</dbReference>
<dbReference type="InterPro" id="IPR036390">
    <property type="entry name" value="WH_DNA-bd_sf"/>
</dbReference>
<dbReference type="Pfam" id="PF07729">
    <property type="entry name" value="FCD"/>
    <property type="match status" value="1"/>
</dbReference>